<dbReference type="Proteomes" id="UP001189429">
    <property type="component" value="Unassembled WGS sequence"/>
</dbReference>
<dbReference type="EMBL" id="CAUYUJ010001536">
    <property type="protein sequence ID" value="CAK0796392.1"/>
    <property type="molecule type" value="Genomic_DNA"/>
</dbReference>
<organism evidence="3 4">
    <name type="scientific">Prorocentrum cordatum</name>
    <dbReference type="NCBI Taxonomy" id="2364126"/>
    <lineage>
        <taxon>Eukaryota</taxon>
        <taxon>Sar</taxon>
        <taxon>Alveolata</taxon>
        <taxon>Dinophyceae</taxon>
        <taxon>Prorocentrales</taxon>
        <taxon>Prorocentraceae</taxon>
        <taxon>Prorocentrum</taxon>
    </lineage>
</organism>
<protein>
    <submittedName>
        <fullName evidence="3">Uncharacterized protein</fullName>
    </submittedName>
</protein>
<evidence type="ECO:0000313" key="4">
    <source>
        <dbReference type="Proteomes" id="UP001189429"/>
    </source>
</evidence>
<keyword evidence="4" id="KW-1185">Reference proteome</keyword>
<keyword evidence="2" id="KW-0732">Signal</keyword>
<comment type="caution">
    <text evidence="3">The sequence shown here is derived from an EMBL/GenBank/DDBJ whole genome shotgun (WGS) entry which is preliminary data.</text>
</comment>
<evidence type="ECO:0000256" key="1">
    <source>
        <dbReference type="SAM" id="MobiDB-lite"/>
    </source>
</evidence>
<sequence>MHGHLCYLLLFTPLAGHVIRIRGNKTVNVCGETFTEEQIVGGQANISEGVFLVGVNQKEQTTVLLGAAKEQLGWEPETTFANIGLFWGTMHQDEVLWFLRRSEVKYIEANCEVHAADADKRAAPPATVEPPPPDGPA</sequence>
<feature type="compositionally biased region" description="Pro residues" evidence="1">
    <location>
        <begin position="127"/>
        <end position="137"/>
    </location>
</feature>
<accession>A0ABN9Q003</accession>
<evidence type="ECO:0000256" key="2">
    <source>
        <dbReference type="SAM" id="SignalP"/>
    </source>
</evidence>
<feature type="chain" id="PRO_5047283290" evidence="2">
    <location>
        <begin position="17"/>
        <end position="137"/>
    </location>
</feature>
<feature type="region of interest" description="Disordered" evidence="1">
    <location>
        <begin position="118"/>
        <end position="137"/>
    </location>
</feature>
<reference evidence="3" key="1">
    <citation type="submission" date="2023-10" db="EMBL/GenBank/DDBJ databases">
        <authorList>
            <person name="Chen Y."/>
            <person name="Shah S."/>
            <person name="Dougan E. K."/>
            <person name="Thang M."/>
            <person name="Chan C."/>
        </authorList>
    </citation>
    <scope>NUCLEOTIDE SEQUENCE [LARGE SCALE GENOMIC DNA]</scope>
</reference>
<feature type="signal peptide" evidence="2">
    <location>
        <begin position="1"/>
        <end position="16"/>
    </location>
</feature>
<evidence type="ECO:0000313" key="3">
    <source>
        <dbReference type="EMBL" id="CAK0796392.1"/>
    </source>
</evidence>
<name>A0ABN9Q003_9DINO</name>
<proteinExistence type="predicted"/>
<gene>
    <name evidence="3" type="ORF">PCOR1329_LOCUS5784</name>
</gene>